<keyword evidence="2" id="KW-0472">Membrane</keyword>
<comment type="caution">
    <text evidence="3">The sequence shown here is derived from an EMBL/GenBank/DDBJ whole genome shotgun (WGS) entry which is preliminary data.</text>
</comment>
<protein>
    <submittedName>
        <fullName evidence="3">Uncharacterized protein</fullName>
    </submittedName>
</protein>
<dbReference type="EMBL" id="MTSL01000101">
    <property type="protein sequence ID" value="PJF18794.1"/>
    <property type="molecule type" value="Genomic_DNA"/>
</dbReference>
<dbReference type="AlphaFoldDB" id="A0A2H9TM22"/>
<evidence type="ECO:0000256" key="2">
    <source>
        <dbReference type="SAM" id="Phobius"/>
    </source>
</evidence>
<feature type="compositionally biased region" description="Basic and acidic residues" evidence="1">
    <location>
        <begin position="379"/>
        <end position="409"/>
    </location>
</feature>
<gene>
    <name evidence="3" type="ORF">PSACC_01404</name>
</gene>
<feature type="region of interest" description="Disordered" evidence="1">
    <location>
        <begin position="379"/>
        <end position="420"/>
    </location>
</feature>
<dbReference type="Proteomes" id="UP000240830">
    <property type="component" value="Unassembled WGS sequence"/>
</dbReference>
<evidence type="ECO:0000313" key="4">
    <source>
        <dbReference type="Proteomes" id="UP000240830"/>
    </source>
</evidence>
<dbReference type="OrthoDB" id="20273at2759"/>
<sequence>MSGFERVRSPTNSSVNSTEPNTRRWNPRRRPFSQHGDDENTDGEILDLYSADRGRSMIFKSPPESPAERAAAKSQESNMESGRAMTWINKAETNSPRSVQSIGSIAIEQTRDGGMRSKMVRSNVSAGNVPATPTQRPEPLAMKERRRRYGWDESNFFSRHWKKFAIYGGVFSVIIFLFMIFFWPRTVRIVVKEVAQAGDENYELTTVDGLIEVSLLHNLETVLENPNFASIKVRRASVKGQWVMRHGNRPFFGNGTMEEKVTVSARSSKTIQIPYSVFFAGDPAQDELYLDFLARCTQRDKDQRLVQIEYMVRTDLSYLGIPFSRELNYSYKVPCPLTPSQIGAIVKASGIKLQDITLKEVGQNLKEIIDQDEAMEKIEAQAADRADEKTAENKVKEKATVRKAEKKAANDNNGAEGVAA</sequence>
<proteinExistence type="predicted"/>
<feature type="transmembrane region" description="Helical" evidence="2">
    <location>
        <begin position="164"/>
        <end position="183"/>
    </location>
</feature>
<keyword evidence="2" id="KW-0812">Transmembrane</keyword>
<evidence type="ECO:0000256" key="1">
    <source>
        <dbReference type="SAM" id="MobiDB-lite"/>
    </source>
</evidence>
<reference evidence="3 4" key="1">
    <citation type="submission" date="2016-10" db="EMBL/GenBank/DDBJ databases">
        <title>The genome of Paramicrosporidium saccamoebae is the missing link in understanding Cryptomycota and Microsporidia evolution.</title>
        <authorList>
            <person name="Quandt C.A."/>
            <person name="Beaudet D."/>
            <person name="Corsaro D."/>
            <person name="Michel R."/>
            <person name="Corradi N."/>
            <person name="James T."/>
        </authorList>
    </citation>
    <scope>NUCLEOTIDE SEQUENCE [LARGE SCALE GENOMIC DNA]</scope>
    <source>
        <strain evidence="3 4">KSL3</strain>
    </source>
</reference>
<keyword evidence="2" id="KW-1133">Transmembrane helix</keyword>
<organism evidence="3 4">
    <name type="scientific">Paramicrosporidium saccamoebae</name>
    <dbReference type="NCBI Taxonomy" id="1246581"/>
    <lineage>
        <taxon>Eukaryota</taxon>
        <taxon>Fungi</taxon>
        <taxon>Fungi incertae sedis</taxon>
        <taxon>Cryptomycota</taxon>
        <taxon>Cryptomycota incertae sedis</taxon>
        <taxon>Paramicrosporidium</taxon>
    </lineage>
</organism>
<evidence type="ECO:0000313" key="3">
    <source>
        <dbReference type="EMBL" id="PJF18794.1"/>
    </source>
</evidence>
<feature type="region of interest" description="Disordered" evidence="1">
    <location>
        <begin position="1"/>
        <end position="82"/>
    </location>
</feature>
<accession>A0A2H9TM22</accession>
<keyword evidence="4" id="KW-1185">Reference proteome</keyword>
<name>A0A2H9TM22_9FUNG</name>
<feature type="compositionally biased region" description="Polar residues" evidence="1">
    <location>
        <begin position="9"/>
        <end position="19"/>
    </location>
</feature>